<dbReference type="RefSeq" id="WP_114211568.1">
    <property type="nucleotide sequence ID" value="NZ_CP030844.1"/>
</dbReference>
<evidence type="ECO:0000256" key="3">
    <source>
        <dbReference type="SAM" id="MobiDB-lite"/>
    </source>
</evidence>
<dbReference type="CDD" id="cd06911">
    <property type="entry name" value="VirB9_CagX_TrbG"/>
    <property type="match status" value="1"/>
</dbReference>
<dbReference type="Gene3D" id="2.60.40.2500">
    <property type="match status" value="1"/>
</dbReference>
<keyword evidence="2" id="KW-0732">Signal</keyword>
<reference evidence="4 5" key="1">
    <citation type="journal article" date="2018" name="Front. Microbiol.">
        <title>Hydrolytic Capabilities as a Key to Environmental Success: Chitinolytic and Cellulolytic Acidobacteria From Acidic Sub-arctic Soils and Boreal Peatlands.</title>
        <authorList>
            <person name="Belova S.E."/>
            <person name="Ravin N.V."/>
            <person name="Pankratov T.A."/>
            <person name="Rakitin A.L."/>
            <person name="Ivanova A.A."/>
            <person name="Beletsky A.V."/>
            <person name="Mardanov A.V."/>
            <person name="Sinninghe Damste J.S."/>
            <person name="Dedysh S.N."/>
        </authorList>
    </citation>
    <scope>NUCLEOTIDE SEQUENCE [LARGE SCALE GENOMIC DNA]</scope>
    <source>
        <strain evidence="4 5">SBC82</strain>
        <plasmid evidence="5">pacpol3</plasmid>
    </source>
</reference>
<dbReference type="InterPro" id="IPR014142">
    <property type="entry name" value="TrbG_Ti"/>
</dbReference>
<dbReference type="InterPro" id="IPR038161">
    <property type="entry name" value="VirB9/CagX/TrbG_C_sf"/>
</dbReference>
<gene>
    <name evidence="4" type="ORF">ACPOL_7245</name>
</gene>
<dbReference type="AlphaFoldDB" id="A0A2Z5GCT2"/>
<evidence type="ECO:0000313" key="4">
    <source>
        <dbReference type="EMBL" id="AXC16435.1"/>
    </source>
</evidence>
<comment type="similarity">
    <text evidence="1">Belongs to the TrbG/VirB9 family.</text>
</comment>
<geneLocation type="plasmid" evidence="5">
    <name>pacpol3</name>
</geneLocation>
<evidence type="ECO:0000313" key="5">
    <source>
        <dbReference type="Proteomes" id="UP000253606"/>
    </source>
</evidence>
<sequence>MIGTFFLAAQIAVTAGQASSSPGLDQQHKQELSQYPLKSAVGALSATGGSTAAKPNASAPLAPIPPLQVPPLVKASPPSSQGTGARANDKGSAVPLGWKPPHSELTETALKAAVVSENWQNTLASATAGSDGRVLYIFGQGMPVLVCAPLRVCAVELQAGEHLQSPPQLGDTRRWEITPVMSGGGLDTTPLLVVKPVEPGLETDLIIPTDRRTYVIKLISDSERFVSRMAFEYPSDVKEKWASFQAQQDAAKHEAEILAEQEKAKQEAKDKAAGVVPLADNAIDNLYFDYKVSGDPAYAPERILDDGQHTYLIYPDDHRFRELPTLLMVVHGKTELLNFRVDGSRYIVDRLFDKALLVVGVGKKQAKVTITRGVPYRQGNGNDGAKRS</sequence>
<dbReference type="OrthoDB" id="9815808at2"/>
<dbReference type="InterPro" id="IPR033645">
    <property type="entry name" value="VirB9/CagX/TrbG_C"/>
</dbReference>
<keyword evidence="4" id="KW-0614">Plasmid</keyword>
<keyword evidence="5" id="KW-1185">Reference proteome</keyword>
<organism evidence="4 5">
    <name type="scientific">Acidisarcina polymorpha</name>
    <dbReference type="NCBI Taxonomy" id="2211140"/>
    <lineage>
        <taxon>Bacteria</taxon>
        <taxon>Pseudomonadati</taxon>
        <taxon>Acidobacteriota</taxon>
        <taxon>Terriglobia</taxon>
        <taxon>Terriglobales</taxon>
        <taxon>Acidobacteriaceae</taxon>
        <taxon>Acidisarcina</taxon>
    </lineage>
</organism>
<accession>A0A2Z5GCT2</accession>
<evidence type="ECO:0000256" key="1">
    <source>
        <dbReference type="ARBA" id="ARBA00006135"/>
    </source>
</evidence>
<dbReference type="Pfam" id="PF03524">
    <property type="entry name" value="CagX"/>
    <property type="match status" value="1"/>
</dbReference>
<proteinExistence type="inferred from homology"/>
<dbReference type="EMBL" id="CP030844">
    <property type="protein sequence ID" value="AXC16435.1"/>
    <property type="molecule type" value="Genomic_DNA"/>
</dbReference>
<evidence type="ECO:0000256" key="2">
    <source>
        <dbReference type="ARBA" id="ARBA00022729"/>
    </source>
</evidence>
<feature type="region of interest" description="Disordered" evidence="3">
    <location>
        <begin position="46"/>
        <end position="99"/>
    </location>
</feature>
<dbReference type="NCBIfam" id="TIGR02775">
    <property type="entry name" value="TrbG_Ti"/>
    <property type="match status" value="1"/>
</dbReference>
<protein>
    <submittedName>
        <fullName evidence="4">Conjugative transfer protein TrbG</fullName>
    </submittedName>
</protein>
<dbReference type="Proteomes" id="UP000253606">
    <property type="component" value="Plasmid pACPOL3"/>
</dbReference>
<dbReference type="InterPro" id="IPR010258">
    <property type="entry name" value="Conjugal_tfr_TrbG/VirB9/CagX"/>
</dbReference>
<dbReference type="KEGG" id="abas:ACPOL_7245"/>
<name>A0A2Z5GCT2_9BACT</name>